<evidence type="ECO:0000256" key="5">
    <source>
        <dbReference type="ARBA" id="ARBA00022915"/>
    </source>
</evidence>
<keyword evidence="3 9" id="KW-0028">Amino-acid biosynthesis</keyword>
<comment type="catalytic activity">
    <reaction evidence="9">
        <text>(S)-2,3,4,5-tetrahydrodipicolinate + NAD(+) + H2O = (2S,4S)-4-hydroxy-2,3,4,5-tetrahydrodipicolinate + NADH + H(+)</text>
        <dbReference type="Rhea" id="RHEA:35323"/>
        <dbReference type="ChEBI" id="CHEBI:15377"/>
        <dbReference type="ChEBI" id="CHEBI:15378"/>
        <dbReference type="ChEBI" id="CHEBI:16845"/>
        <dbReference type="ChEBI" id="CHEBI:57540"/>
        <dbReference type="ChEBI" id="CHEBI:57945"/>
        <dbReference type="ChEBI" id="CHEBI:67139"/>
        <dbReference type="EC" id="1.17.1.8"/>
    </reaction>
</comment>
<name>A0A1V1HY07_9FIRM</name>
<keyword evidence="5 9" id="KW-0220">Diaminopimelate biosynthesis</keyword>
<evidence type="ECO:0000256" key="7">
    <source>
        <dbReference type="ARBA" id="ARBA00023027"/>
    </source>
</evidence>
<keyword evidence="14" id="KW-1185">Reference proteome</keyword>
<feature type="domain" description="Dihydrodipicolinate reductase N-terminal" evidence="11">
    <location>
        <begin position="2"/>
        <end position="113"/>
    </location>
</feature>
<evidence type="ECO:0000256" key="2">
    <source>
        <dbReference type="ARBA" id="ARBA00022490"/>
    </source>
</evidence>
<accession>A0A1V1HY07</accession>
<feature type="domain" description="Dihydrodipicolinate reductase C-terminal" evidence="12">
    <location>
        <begin position="116"/>
        <end position="249"/>
    </location>
</feature>
<dbReference type="KEGG" id="ril:CRIB_83"/>
<dbReference type="AlphaFoldDB" id="A0A1V1HY07"/>
<dbReference type="InterPro" id="IPR023940">
    <property type="entry name" value="DHDPR_bac"/>
</dbReference>
<evidence type="ECO:0000256" key="4">
    <source>
        <dbReference type="ARBA" id="ARBA00022857"/>
    </source>
</evidence>
<dbReference type="Pfam" id="PF01113">
    <property type="entry name" value="DapB_N"/>
    <property type="match status" value="1"/>
</dbReference>
<dbReference type="InterPro" id="IPR000846">
    <property type="entry name" value="DapB_N"/>
</dbReference>
<evidence type="ECO:0000313" key="14">
    <source>
        <dbReference type="Proteomes" id="UP000245622"/>
    </source>
</evidence>
<feature type="binding site" evidence="9">
    <location>
        <begin position="86"/>
        <end position="88"/>
    </location>
    <ligand>
        <name>NAD(+)</name>
        <dbReference type="ChEBI" id="CHEBI:57540"/>
    </ligand>
</feature>
<evidence type="ECO:0000259" key="12">
    <source>
        <dbReference type="Pfam" id="PF05173"/>
    </source>
</evidence>
<evidence type="ECO:0000256" key="8">
    <source>
        <dbReference type="ARBA" id="ARBA00023154"/>
    </source>
</evidence>
<comment type="subcellular location">
    <subcellularLocation>
        <location evidence="9">Cytoplasm</location>
    </subcellularLocation>
</comment>
<comment type="similarity">
    <text evidence="1 9">Belongs to the DapB family.</text>
</comment>
<feature type="binding site" evidence="9">
    <location>
        <begin position="8"/>
        <end position="13"/>
    </location>
    <ligand>
        <name>NAD(+)</name>
        <dbReference type="ChEBI" id="CHEBI:57540"/>
    </ligand>
</feature>
<keyword evidence="4 9" id="KW-0521">NADP</keyword>
<dbReference type="InterPro" id="IPR022664">
    <property type="entry name" value="DapB_N_CS"/>
</dbReference>
<dbReference type="GO" id="GO:0050661">
    <property type="term" value="F:NADP binding"/>
    <property type="evidence" value="ECO:0007669"/>
    <property type="project" value="UniProtKB-UniRule"/>
</dbReference>
<dbReference type="PANTHER" id="PTHR20836">
    <property type="entry name" value="DIHYDRODIPICOLINATE REDUCTASE"/>
    <property type="match status" value="1"/>
</dbReference>
<dbReference type="InterPro" id="IPR022663">
    <property type="entry name" value="DapB_C"/>
</dbReference>
<dbReference type="GO" id="GO:0051287">
    <property type="term" value="F:NAD binding"/>
    <property type="evidence" value="ECO:0007669"/>
    <property type="project" value="UniProtKB-UniRule"/>
</dbReference>
<dbReference type="PROSITE" id="PS01298">
    <property type="entry name" value="DAPB"/>
    <property type="match status" value="1"/>
</dbReference>
<evidence type="ECO:0000259" key="11">
    <source>
        <dbReference type="Pfam" id="PF01113"/>
    </source>
</evidence>
<dbReference type="UniPathway" id="UPA00034">
    <property type="reaction ID" value="UER00018"/>
</dbReference>
<feature type="active site" description="Proton donor" evidence="9">
    <location>
        <position position="147"/>
    </location>
</feature>
<dbReference type="GO" id="GO:0019877">
    <property type="term" value="P:diaminopimelate biosynthetic process"/>
    <property type="evidence" value="ECO:0007669"/>
    <property type="project" value="UniProtKB-UniRule"/>
</dbReference>
<feature type="active site" description="Proton donor/acceptor" evidence="9">
    <location>
        <position position="143"/>
    </location>
</feature>
<dbReference type="HAMAP" id="MF_00102">
    <property type="entry name" value="DapB"/>
    <property type="match status" value="1"/>
</dbReference>
<evidence type="ECO:0000256" key="1">
    <source>
        <dbReference type="ARBA" id="ARBA00006642"/>
    </source>
</evidence>
<evidence type="ECO:0000256" key="10">
    <source>
        <dbReference type="NCBIfam" id="TIGR00036"/>
    </source>
</evidence>
<dbReference type="GO" id="GO:0008839">
    <property type="term" value="F:4-hydroxy-tetrahydrodipicolinate reductase"/>
    <property type="evidence" value="ECO:0007669"/>
    <property type="project" value="UniProtKB-UniRule"/>
</dbReference>
<feature type="binding site" evidence="9">
    <location>
        <position position="144"/>
    </location>
    <ligand>
        <name>(S)-2,3,4,5-tetrahydrodipicolinate</name>
        <dbReference type="ChEBI" id="CHEBI:16845"/>
    </ligand>
</feature>
<proteinExistence type="inferred from homology"/>
<organism evidence="13 14">
    <name type="scientific">Romboutsia ilealis</name>
    <dbReference type="NCBI Taxonomy" id="1115758"/>
    <lineage>
        <taxon>Bacteria</taxon>
        <taxon>Bacillati</taxon>
        <taxon>Bacillota</taxon>
        <taxon>Clostridia</taxon>
        <taxon>Peptostreptococcales</taxon>
        <taxon>Peptostreptococcaceae</taxon>
        <taxon>Romboutsia</taxon>
    </lineage>
</organism>
<protein>
    <recommendedName>
        <fullName evidence="9 10">4-hydroxy-tetrahydrodipicolinate reductase</fullName>
        <shortName evidence="9">HTPA reductase</shortName>
        <ecNumber evidence="9 10">1.17.1.8</ecNumber>
    </recommendedName>
</protein>
<dbReference type="Gene3D" id="3.30.360.10">
    <property type="entry name" value="Dihydrodipicolinate Reductase, domain 2"/>
    <property type="match status" value="1"/>
</dbReference>
<feature type="binding site" evidence="9">
    <location>
        <begin position="110"/>
        <end position="113"/>
    </location>
    <ligand>
        <name>NAD(+)</name>
        <dbReference type="ChEBI" id="CHEBI:57540"/>
    </ligand>
</feature>
<gene>
    <name evidence="9" type="primary">dapB</name>
    <name evidence="13" type="ORF">CRIB_83</name>
</gene>
<dbReference type="Pfam" id="PF05173">
    <property type="entry name" value="DapB_C"/>
    <property type="match status" value="1"/>
</dbReference>
<dbReference type="GeneID" id="82204265"/>
<dbReference type="EC" id="1.17.1.8" evidence="9 10"/>
<reference evidence="13 14" key="1">
    <citation type="submission" date="2014-04" db="EMBL/GenBank/DDBJ databases">
        <authorList>
            <person name="Hornung B.V."/>
        </authorList>
    </citation>
    <scope>NUCLEOTIDE SEQUENCE [LARGE SCALE GENOMIC DNA]</scope>
    <source>
        <strain evidence="13 14">CRIB</strain>
    </source>
</reference>
<feature type="binding site" evidence="9">
    <location>
        <begin position="153"/>
        <end position="154"/>
    </location>
    <ligand>
        <name>(S)-2,3,4,5-tetrahydrodipicolinate</name>
        <dbReference type="ChEBI" id="CHEBI:16845"/>
    </ligand>
</feature>
<evidence type="ECO:0000256" key="6">
    <source>
        <dbReference type="ARBA" id="ARBA00023002"/>
    </source>
</evidence>
<keyword evidence="6 9" id="KW-0560">Oxidoreductase</keyword>
<dbReference type="EMBL" id="LN555523">
    <property type="protein sequence ID" value="CED92842.1"/>
    <property type="molecule type" value="Genomic_DNA"/>
</dbReference>
<dbReference type="Gene3D" id="3.40.50.720">
    <property type="entry name" value="NAD(P)-binding Rossmann-like Domain"/>
    <property type="match status" value="1"/>
</dbReference>
<dbReference type="GO" id="GO:0005829">
    <property type="term" value="C:cytosol"/>
    <property type="evidence" value="ECO:0007669"/>
    <property type="project" value="TreeGrafter"/>
</dbReference>
<evidence type="ECO:0000256" key="3">
    <source>
        <dbReference type="ARBA" id="ARBA00022605"/>
    </source>
</evidence>
<dbReference type="SUPFAM" id="SSF55347">
    <property type="entry name" value="Glyceraldehyde-3-phosphate dehydrogenase-like, C-terminal domain"/>
    <property type="match status" value="1"/>
</dbReference>
<dbReference type="RefSeq" id="WP_180702633.1">
    <property type="nucleotide sequence ID" value="NZ_CAJUCR010000037.1"/>
</dbReference>
<dbReference type="SUPFAM" id="SSF51735">
    <property type="entry name" value="NAD(P)-binding Rossmann-fold domains"/>
    <property type="match status" value="1"/>
</dbReference>
<comment type="catalytic activity">
    <reaction evidence="9">
        <text>(S)-2,3,4,5-tetrahydrodipicolinate + NADP(+) + H2O = (2S,4S)-4-hydroxy-2,3,4,5-tetrahydrodipicolinate + NADPH + H(+)</text>
        <dbReference type="Rhea" id="RHEA:35331"/>
        <dbReference type="ChEBI" id="CHEBI:15377"/>
        <dbReference type="ChEBI" id="CHEBI:15378"/>
        <dbReference type="ChEBI" id="CHEBI:16845"/>
        <dbReference type="ChEBI" id="CHEBI:57783"/>
        <dbReference type="ChEBI" id="CHEBI:58349"/>
        <dbReference type="ChEBI" id="CHEBI:67139"/>
        <dbReference type="EC" id="1.17.1.8"/>
    </reaction>
</comment>
<dbReference type="FunFam" id="3.30.360.10:FF:000004">
    <property type="entry name" value="4-hydroxy-tetrahydrodipicolinate reductase"/>
    <property type="match status" value="1"/>
</dbReference>
<dbReference type="PIRSF" id="PIRSF000161">
    <property type="entry name" value="DHPR"/>
    <property type="match status" value="1"/>
</dbReference>
<evidence type="ECO:0000256" key="9">
    <source>
        <dbReference type="HAMAP-Rule" id="MF_00102"/>
    </source>
</evidence>
<dbReference type="PANTHER" id="PTHR20836:SF7">
    <property type="entry name" value="4-HYDROXY-TETRAHYDRODIPICOLINATE REDUCTASE"/>
    <property type="match status" value="1"/>
</dbReference>
<keyword evidence="2 9" id="KW-0963">Cytoplasm</keyword>
<dbReference type="GO" id="GO:0016726">
    <property type="term" value="F:oxidoreductase activity, acting on CH or CH2 groups, NAD or NADP as acceptor"/>
    <property type="evidence" value="ECO:0007669"/>
    <property type="project" value="UniProtKB-UniRule"/>
</dbReference>
<comment type="pathway">
    <text evidence="9">Amino-acid biosynthesis; L-lysine biosynthesis via DAP pathway; (S)-tetrahydrodipicolinate from L-aspartate: step 4/4.</text>
</comment>
<comment type="caution">
    <text evidence="9">Was originally thought to be a dihydrodipicolinate reductase (DHDPR), catalyzing the conversion of dihydrodipicolinate to tetrahydrodipicolinate. However, it was shown in E.coli that the substrate of the enzymatic reaction is not dihydrodipicolinate (DHDP) but in fact (2S,4S)-4-hydroxy-2,3,4,5-tetrahydrodipicolinic acid (HTPA), the product released by the DapA-catalyzed reaction.</text>
</comment>
<comment type="caution">
    <text evidence="9">Lacks conserved residue(s) required for the propagation of feature annotation.</text>
</comment>
<sequence>MINVVVSGCNGAMGRVLTKVIEEMEDMTVVAGIDKNTDLYKNNYPVYKSPSLVKEKCDVIIDFSGPSNISGLLEYAVNNDIAIVIATTGFSDKEEKKIKEASKFTRIFKSSNMSLGVNVLINLVKQATNTLGDIADIEIIEKHHNKKVDAPSGTAKMIAEAINKELDGSMEFSYGRNGTDAKREENEIGIHSIRGGTISGEHTVIFAGLDEIIEVKHTALSKKVFAQGSVKAAQYILNRKNGLYDMNSLINNN</sequence>
<comment type="subunit">
    <text evidence="9">Homotetramer.</text>
</comment>
<keyword evidence="8 9" id="KW-0457">Lysine biosynthesis</keyword>
<dbReference type="InterPro" id="IPR036291">
    <property type="entry name" value="NAD(P)-bd_dom_sf"/>
</dbReference>
<dbReference type="CDD" id="cd02274">
    <property type="entry name" value="DHDPR_N"/>
    <property type="match status" value="1"/>
</dbReference>
<comment type="function">
    <text evidence="9">Catalyzes the conversion of 4-hydroxy-tetrahydrodipicolinate (HTPA) to tetrahydrodipicolinate.</text>
</comment>
<dbReference type="NCBIfam" id="TIGR00036">
    <property type="entry name" value="dapB"/>
    <property type="match status" value="1"/>
</dbReference>
<evidence type="ECO:0000313" key="13">
    <source>
        <dbReference type="EMBL" id="CED92842.1"/>
    </source>
</evidence>
<keyword evidence="7 9" id="KW-0520">NAD</keyword>
<dbReference type="Proteomes" id="UP000245622">
    <property type="component" value="Chromosome 1"/>
</dbReference>
<dbReference type="GO" id="GO:0009089">
    <property type="term" value="P:lysine biosynthetic process via diaminopimelate"/>
    <property type="evidence" value="ECO:0007669"/>
    <property type="project" value="UniProtKB-UniRule"/>
</dbReference>